<comment type="caution">
    <text evidence="14">The sequence shown here is derived from an EMBL/GenBank/DDBJ whole genome shotgun (WGS) entry which is preliminary data.</text>
</comment>
<dbReference type="GO" id="GO:0005078">
    <property type="term" value="F:MAP-kinase scaffold activity"/>
    <property type="evidence" value="ECO:0007669"/>
    <property type="project" value="InterPro"/>
</dbReference>
<evidence type="ECO:0000256" key="9">
    <source>
        <dbReference type="ARBA" id="ARBA00082388"/>
    </source>
</evidence>
<dbReference type="InterPro" id="IPR032486">
    <property type="entry name" value="JIP_LZII"/>
</dbReference>
<dbReference type="Proteomes" id="UP000094527">
    <property type="component" value="Unassembled WGS sequence"/>
</dbReference>
<feature type="coiled-coil region" evidence="10">
    <location>
        <begin position="54"/>
        <end position="148"/>
    </location>
</feature>
<keyword evidence="15" id="KW-1185">Reference proteome</keyword>
<dbReference type="FunFam" id="1.20.5.1000:FF:000001">
    <property type="entry name" value="C-Jun-amino-terminal kinase-interacting protein 3 isoform X2"/>
    <property type="match status" value="1"/>
</dbReference>
<dbReference type="PROSITE" id="PS51776">
    <property type="entry name" value="RH1"/>
    <property type="match status" value="1"/>
</dbReference>
<dbReference type="GO" id="GO:0030159">
    <property type="term" value="F:signaling receptor complex adaptor activity"/>
    <property type="evidence" value="ECO:0007669"/>
    <property type="project" value="TreeGrafter"/>
</dbReference>
<dbReference type="PROSITE" id="PS51777">
    <property type="entry name" value="RH2"/>
    <property type="match status" value="1"/>
</dbReference>
<name>A0A1D2NMK7_ORCCI</name>
<dbReference type="GO" id="GO:0048471">
    <property type="term" value="C:perinuclear region of cytoplasm"/>
    <property type="evidence" value="ECO:0007669"/>
    <property type="project" value="UniProtKB-SubCell"/>
</dbReference>
<dbReference type="AlphaFoldDB" id="A0A1D2NMK7"/>
<evidence type="ECO:0000256" key="8">
    <source>
        <dbReference type="ARBA" id="ARBA00069747"/>
    </source>
</evidence>
<feature type="region of interest" description="Disordered" evidence="11">
    <location>
        <begin position="207"/>
        <end position="291"/>
    </location>
</feature>
<comment type="function">
    <text evidence="6">The JNK-interacting protein (JIP) group of scaffold proteins selectively mediates JNK-signaling by aggregating specific components of the MAPK cascade to form a functional JNK signaling module. May function as a regulator of vesicle transport, through interactions with the JNK-signaling components and motor proteins. Syd is required for efficient kinesin-I mediated axonal transport.</text>
</comment>
<proteinExistence type="inferred from homology"/>
<feature type="non-terminal residue" evidence="14">
    <location>
        <position position="1158"/>
    </location>
</feature>
<evidence type="ECO:0000256" key="10">
    <source>
        <dbReference type="SAM" id="Coils"/>
    </source>
</evidence>
<dbReference type="Pfam" id="PF09744">
    <property type="entry name" value="RH1"/>
    <property type="match status" value="1"/>
</dbReference>
<comment type="subcellular location">
    <subcellularLocation>
        <location evidence="1">Cytoplasm</location>
        <location evidence="1">Perinuclear region</location>
    </subcellularLocation>
</comment>
<accession>A0A1D2NMK7</accession>
<comment type="subunit">
    <text evidence="7">Forms homo- and heterooligomeric complexes. Binds the TPR motif-containing C-terminal of kinesin light chain, Klc. Pre-assembled syd scaffolding complexes are then transported as a cargo of kinesin, to the required subcellular location.</text>
</comment>
<comment type="similarity">
    <text evidence="2">Belongs to the JIP scaffold family.</text>
</comment>
<dbReference type="Pfam" id="PF16471">
    <property type="entry name" value="JIP_LZII"/>
    <property type="match status" value="1"/>
</dbReference>
<evidence type="ECO:0000256" key="5">
    <source>
        <dbReference type="ARBA" id="ARBA00023054"/>
    </source>
</evidence>
<dbReference type="Gene3D" id="1.20.5.1000">
    <property type="entry name" value="arf6 gtpase in complex with a specific effector, jip4"/>
    <property type="match status" value="1"/>
</dbReference>
<dbReference type="GO" id="GO:0008432">
    <property type="term" value="F:JUN kinase binding"/>
    <property type="evidence" value="ECO:0007669"/>
    <property type="project" value="TreeGrafter"/>
</dbReference>
<feature type="region of interest" description="Disordered" evidence="11">
    <location>
        <begin position="746"/>
        <end position="785"/>
    </location>
</feature>
<dbReference type="Gene3D" id="1.20.58.1770">
    <property type="match status" value="1"/>
</dbReference>
<feature type="compositionally biased region" description="Polar residues" evidence="11">
    <location>
        <begin position="506"/>
        <end position="523"/>
    </location>
</feature>
<evidence type="ECO:0000313" key="15">
    <source>
        <dbReference type="Proteomes" id="UP000094527"/>
    </source>
</evidence>
<dbReference type="FunFam" id="1.20.58.1770:FF:000001">
    <property type="entry name" value="C-Jun-amino-terminal kinase-interacting protein 3 isoform X1"/>
    <property type="match status" value="1"/>
</dbReference>
<feature type="region of interest" description="Disordered" evidence="11">
    <location>
        <begin position="504"/>
        <end position="560"/>
    </location>
</feature>
<dbReference type="GO" id="GO:0016192">
    <property type="term" value="P:vesicle-mediated transport"/>
    <property type="evidence" value="ECO:0007669"/>
    <property type="project" value="TreeGrafter"/>
</dbReference>
<dbReference type="PANTHER" id="PTHR13886">
    <property type="entry name" value="JNK/SAPK-ASSOCIATED PROTEIN"/>
    <property type="match status" value="1"/>
</dbReference>
<evidence type="ECO:0000256" key="1">
    <source>
        <dbReference type="ARBA" id="ARBA00004556"/>
    </source>
</evidence>
<organism evidence="14 15">
    <name type="scientific">Orchesella cincta</name>
    <name type="common">Springtail</name>
    <name type="synonym">Podura cincta</name>
    <dbReference type="NCBI Taxonomy" id="48709"/>
    <lineage>
        <taxon>Eukaryota</taxon>
        <taxon>Metazoa</taxon>
        <taxon>Ecdysozoa</taxon>
        <taxon>Arthropoda</taxon>
        <taxon>Hexapoda</taxon>
        <taxon>Collembola</taxon>
        <taxon>Entomobryomorpha</taxon>
        <taxon>Entomobryoidea</taxon>
        <taxon>Orchesellidae</taxon>
        <taxon>Orchesellinae</taxon>
        <taxon>Orchesella</taxon>
    </lineage>
</organism>
<feature type="compositionally biased region" description="Polar residues" evidence="11">
    <location>
        <begin position="757"/>
        <end position="767"/>
    </location>
</feature>
<protein>
    <recommendedName>
        <fullName evidence="8">JNK-interacting protein 3</fullName>
    </recommendedName>
    <alternativeName>
        <fullName evidence="9">Protein sunday driver</fullName>
    </alternativeName>
</protein>
<evidence type="ECO:0000256" key="7">
    <source>
        <dbReference type="ARBA" id="ARBA00064055"/>
    </source>
</evidence>
<evidence type="ECO:0000259" key="12">
    <source>
        <dbReference type="PROSITE" id="PS51776"/>
    </source>
</evidence>
<dbReference type="InterPro" id="IPR034743">
    <property type="entry name" value="RH1"/>
</dbReference>
<feature type="domain" description="RH2" evidence="13">
    <location>
        <begin position="420"/>
        <end position="492"/>
    </location>
</feature>
<keyword evidence="3" id="KW-0963">Cytoplasm</keyword>
<evidence type="ECO:0000256" key="11">
    <source>
        <dbReference type="SAM" id="MobiDB-lite"/>
    </source>
</evidence>
<dbReference type="PANTHER" id="PTHR13886:SF4">
    <property type="entry name" value="JNK-INTERACTING PROTEIN 3"/>
    <property type="match status" value="1"/>
</dbReference>
<evidence type="ECO:0000313" key="14">
    <source>
        <dbReference type="EMBL" id="ODN06492.1"/>
    </source>
</evidence>
<dbReference type="EMBL" id="LJIJ01000004">
    <property type="protein sequence ID" value="ODN06492.1"/>
    <property type="molecule type" value="Genomic_DNA"/>
</dbReference>
<feature type="coiled-coil region" evidence="10">
    <location>
        <begin position="345"/>
        <end position="448"/>
    </location>
</feature>
<feature type="compositionally biased region" description="Basic and acidic residues" evidence="11">
    <location>
        <begin position="536"/>
        <end position="554"/>
    </location>
</feature>
<evidence type="ECO:0000256" key="4">
    <source>
        <dbReference type="ARBA" id="ARBA00022553"/>
    </source>
</evidence>
<reference evidence="14 15" key="1">
    <citation type="journal article" date="2016" name="Genome Biol. Evol.">
        <title>Gene Family Evolution Reflects Adaptation to Soil Environmental Stressors in the Genome of the Collembolan Orchesella cincta.</title>
        <authorList>
            <person name="Faddeeva-Vakhrusheva A."/>
            <person name="Derks M.F."/>
            <person name="Anvar S.Y."/>
            <person name="Agamennone V."/>
            <person name="Suring W."/>
            <person name="Smit S."/>
            <person name="van Straalen N.M."/>
            <person name="Roelofs D."/>
        </authorList>
    </citation>
    <scope>NUCLEOTIDE SEQUENCE [LARGE SCALE GENOMIC DNA]</scope>
    <source>
        <tissue evidence="14">Mixed pool</tissue>
    </source>
</reference>
<dbReference type="SUPFAM" id="SSF50998">
    <property type="entry name" value="Quinoprotein alcohol dehydrogenase-like"/>
    <property type="match status" value="1"/>
</dbReference>
<dbReference type="InterPro" id="IPR011047">
    <property type="entry name" value="Quinoprotein_ADH-like_sf"/>
</dbReference>
<feature type="compositionally biased region" description="Polar residues" evidence="11">
    <location>
        <begin position="270"/>
        <end position="279"/>
    </location>
</feature>
<feature type="domain" description="RH1" evidence="12">
    <location>
        <begin position="1"/>
        <end position="81"/>
    </location>
</feature>
<dbReference type="Pfam" id="PF19056">
    <property type="entry name" value="WD40_2"/>
    <property type="match status" value="1"/>
</dbReference>
<evidence type="ECO:0000256" key="6">
    <source>
        <dbReference type="ARBA" id="ARBA00059054"/>
    </source>
</evidence>
<dbReference type="InterPro" id="IPR039911">
    <property type="entry name" value="JIP3/JIP4"/>
</dbReference>
<keyword evidence="5 10" id="KW-0175">Coiled coil</keyword>
<dbReference type="GO" id="GO:0019894">
    <property type="term" value="F:kinesin binding"/>
    <property type="evidence" value="ECO:0007669"/>
    <property type="project" value="TreeGrafter"/>
</dbReference>
<evidence type="ECO:0000256" key="2">
    <source>
        <dbReference type="ARBA" id="ARBA00009866"/>
    </source>
</evidence>
<gene>
    <name evidence="14" type="ORF">Ocin01_00189</name>
</gene>
<evidence type="ECO:0000256" key="3">
    <source>
        <dbReference type="ARBA" id="ARBA00022490"/>
    </source>
</evidence>
<dbReference type="OrthoDB" id="10256043at2759"/>
<dbReference type="OMA" id="NDNITAC"/>
<dbReference type="STRING" id="48709.A0A1D2NMK7"/>
<dbReference type="InterPro" id="IPR034744">
    <property type="entry name" value="RH2"/>
</dbReference>
<evidence type="ECO:0000259" key="13">
    <source>
        <dbReference type="PROSITE" id="PS51777"/>
    </source>
</evidence>
<keyword evidence="4" id="KW-0597">Phosphoprotein</keyword>
<sequence length="1158" mass="127943">MIFFRKSTQVQALAGSIYQEFERMINKYDEDVVKDLMPLVVNVLENLDLSYTENQEHEVEVELLREDNEQLVTQYEREKALRKTTEQKLLEIEDQSEEQIKDLSGKIESLEAILRMLELKSKNAADHVSRLEDKEAEMKKEYAKLHDRYTELFKTHMDYMERTKILMGTDRLENFGIPKKIGNVMSRSTGPVSFGFESLANNSPMLKSLASPGDAPSSGISVLSPGAHLRTGPSNIQEEMSMDEIVDGGNGNDSTPPSSSEHERDREAPIQTSQPQAQHGKSRTKKEERTGNTLYQEFSFQEPEIVEEPTDITGSWVHPGEYASSGMGKEVENLIMENNELLATKNALNIVKDDLIAKVDELTSEQEILREEIASLNAVKSRLKLRVQELEDELKKIKEDLEKKTSNKSDDEEDVPLAQRKRFTRVEMARVLMERNQYKERFMELQDAVRWTEMLRAAKQDPSIDKNKNNRGIFNFFSNLFSKTTTPALTMTTDRLVSSGGIVPHSSPTRGATNTPAQNNSSVEPYRAARNSTEMPAEKLQLRRLGDTQQRRDQTTYSKIKAHVRKDDGRMQAYGWSLPAKAATVPGSAQVANASNSRDAAPSDAALAKVGAPLPTRHLPVPVPIYCRPFMEQAPGMKIFCASGVDLSGGSTKKGELSRACSSPHVWICTATHPASRVTIIDANRPADVILSFDACQSHLLCIAAVPGLKDDDLKPEVGIAETEEDAGGVSAGKCGVLSHVTAASQIEQTERRRSKSVATTDNPSTENESKTDVQETENVMDAKDTESISLVEPVAATDVNEASSERDGAVETEVISGSSIVSEEEVFMSSVQPTMWLGAQSGFVYVHSAVAQWERCLHRVRLPDSVLSITHLRGRVFVSMANGTIAIFRRAVDGQWNLSSYYLLDFGQQPHHSIRCLSVVHDHIWCGFRNKIHVVDVSTLLVKTSFEAHPRKESQVRQMACYGDGVWVSIRLDSTLRLYHATTFEHLQDVDIEPYVSKMLGTGKLGFSYARITALLIASHRLWIGTGNGVIISVPLSESVCILPGHGSIGRMDIANPSKSVYPGAIVRVTGDEKGGRVIPYCSMSQAQLSFHGHRDAVKFFVAVPGAPFSDTHGSMALVGGGVGVEAHSRDGNGSALLKSNSMLVISGGEGYIDFRV</sequence>